<dbReference type="Proteomes" id="UP000315369">
    <property type="component" value="Unassembled WGS sequence"/>
</dbReference>
<organism evidence="2 3">
    <name type="scientific">Myxococcus llanfairpwllgwyngyllgogerychwyrndrobwllllantysiliogogogochensis</name>
    <dbReference type="NCBI Taxonomy" id="2590453"/>
    <lineage>
        <taxon>Bacteria</taxon>
        <taxon>Pseudomonadati</taxon>
        <taxon>Myxococcota</taxon>
        <taxon>Myxococcia</taxon>
        <taxon>Myxococcales</taxon>
        <taxon>Cystobacterineae</taxon>
        <taxon>Myxococcaceae</taxon>
        <taxon>Myxococcus</taxon>
    </lineage>
</organism>
<gene>
    <name evidence="2" type="ORF">FJV41_41515</name>
</gene>
<keyword evidence="3" id="KW-1185">Reference proteome</keyword>
<dbReference type="PANTHER" id="PTHR43798:SF24">
    <property type="entry name" value="CIS-3-ALKYL-4-ALKYLOXETAN-2-ONE DECARBOXYLASE"/>
    <property type="match status" value="1"/>
</dbReference>
<dbReference type="InterPro" id="IPR029058">
    <property type="entry name" value="AB_hydrolase_fold"/>
</dbReference>
<reference evidence="2 3" key="1">
    <citation type="submission" date="2019-06" db="EMBL/GenBank/DDBJ databases">
        <authorList>
            <person name="Livingstone P."/>
            <person name="Whitworth D."/>
        </authorList>
    </citation>
    <scope>NUCLEOTIDE SEQUENCE [LARGE SCALE GENOMIC DNA]</scope>
    <source>
        <strain evidence="2 3">AM401</strain>
    </source>
</reference>
<evidence type="ECO:0000259" key="1">
    <source>
        <dbReference type="Pfam" id="PF00561"/>
    </source>
</evidence>
<dbReference type="InterPro" id="IPR000073">
    <property type="entry name" value="AB_hydrolase_1"/>
</dbReference>
<dbReference type="Gene3D" id="3.40.50.1820">
    <property type="entry name" value="alpha/beta hydrolase"/>
    <property type="match status" value="1"/>
</dbReference>
<dbReference type="PRINTS" id="PR00111">
    <property type="entry name" value="ABHYDROLASE"/>
</dbReference>
<comment type="caution">
    <text evidence="2">The sequence shown here is derived from an EMBL/GenBank/DDBJ whole genome shotgun (WGS) entry which is preliminary data.</text>
</comment>
<evidence type="ECO:0000313" key="2">
    <source>
        <dbReference type="EMBL" id="TQF10050.1"/>
    </source>
</evidence>
<dbReference type="Pfam" id="PF00561">
    <property type="entry name" value="Abhydrolase_1"/>
    <property type="match status" value="1"/>
</dbReference>
<dbReference type="GO" id="GO:0016020">
    <property type="term" value="C:membrane"/>
    <property type="evidence" value="ECO:0007669"/>
    <property type="project" value="TreeGrafter"/>
</dbReference>
<accession>A0A540WLX9</accession>
<dbReference type="GO" id="GO:0016787">
    <property type="term" value="F:hydrolase activity"/>
    <property type="evidence" value="ECO:0007669"/>
    <property type="project" value="UniProtKB-KW"/>
</dbReference>
<dbReference type="EMBL" id="VIFM01000286">
    <property type="protein sequence ID" value="TQF10050.1"/>
    <property type="molecule type" value="Genomic_DNA"/>
</dbReference>
<name>A0A540WLX9_9BACT</name>
<dbReference type="AlphaFoldDB" id="A0A540WLX9"/>
<dbReference type="PANTHER" id="PTHR43798">
    <property type="entry name" value="MONOACYLGLYCEROL LIPASE"/>
    <property type="match status" value="1"/>
</dbReference>
<dbReference type="SUPFAM" id="SSF53474">
    <property type="entry name" value="alpha/beta-Hydrolases"/>
    <property type="match status" value="1"/>
</dbReference>
<dbReference type="InterPro" id="IPR006311">
    <property type="entry name" value="TAT_signal"/>
</dbReference>
<proteinExistence type="predicted"/>
<feature type="domain" description="AB hydrolase-1" evidence="1">
    <location>
        <begin position="86"/>
        <end position="326"/>
    </location>
</feature>
<sequence length="343" mass="37297">MSSKDFALPRNPVVTHGLRRREFLAFTTGALAASTLSGCMPRATGGTSAQQGGTLDAAAYHASRRYLDSRFGRIAYVERGTGEAALFLHGFPLNSFQWRGAIERLSPYRRCVAPDFMGLGYTEVAEGQSYVPEAQVDMLVELLDRLAIKSVDVIANDSGGAIAQLLVTRHPERVRTLLLTNCDVESECPPAAVLPVIEMARKGEYVDAWLAPWLADKALARSEKGFGGMCYSNPSQPTDEAIEYYFAPLVRSPRGKAQAHAYTLGLEANALAGIGPALQKCTVPTRILWGTGDTIFSQSSADYLDQTFGASRGVRRVPGAKLFFPEEYPDLIAEEARRLWGVG</sequence>
<dbReference type="PROSITE" id="PS51318">
    <property type="entry name" value="TAT"/>
    <property type="match status" value="1"/>
</dbReference>
<protein>
    <submittedName>
        <fullName evidence="2">Alpha/beta hydrolase</fullName>
    </submittedName>
</protein>
<dbReference type="InterPro" id="IPR050266">
    <property type="entry name" value="AB_hydrolase_sf"/>
</dbReference>
<dbReference type="OrthoDB" id="9799989at2"/>
<dbReference type="RefSeq" id="WP_141648161.1">
    <property type="nucleotide sequence ID" value="NZ_VIFM01000286.1"/>
</dbReference>
<keyword evidence="2" id="KW-0378">Hydrolase</keyword>
<evidence type="ECO:0000313" key="3">
    <source>
        <dbReference type="Proteomes" id="UP000315369"/>
    </source>
</evidence>